<organism evidence="2 3">
    <name type="scientific">Ectocarpus siliculosus</name>
    <name type="common">Brown alga</name>
    <name type="synonym">Conferva siliculosa</name>
    <dbReference type="NCBI Taxonomy" id="2880"/>
    <lineage>
        <taxon>Eukaryota</taxon>
        <taxon>Sar</taxon>
        <taxon>Stramenopiles</taxon>
        <taxon>Ochrophyta</taxon>
        <taxon>PX clade</taxon>
        <taxon>Phaeophyceae</taxon>
        <taxon>Ectocarpales</taxon>
        <taxon>Ectocarpaceae</taxon>
        <taxon>Ectocarpus</taxon>
    </lineage>
</organism>
<dbReference type="InParanoid" id="D7FNN5"/>
<feature type="region of interest" description="Disordered" evidence="1">
    <location>
        <begin position="678"/>
        <end position="709"/>
    </location>
</feature>
<evidence type="ECO:0000313" key="3">
    <source>
        <dbReference type="Proteomes" id="UP000002630"/>
    </source>
</evidence>
<evidence type="ECO:0000313" key="2">
    <source>
        <dbReference type="EMBL" id="CBJ26046.1"/>
    </source>
</evidence>
<protein>
    <submittedName>
        <fullName evidence="2">Uncharacterized protein</fullName>
    </submittedName>
</protein>
<dbReference type="EMBL" id="FN649727">
    <property type="protein sequence ID" value="CBJ26046.1"/>
    <property type="molecule type" value="Genomic_DNA"/>
</dbReference>
<proteinExistence type="predicted"/>
<gene>
    <name evidence="2" type="ORF">Esi_0018_0141</name>
</gene>
<dbReference type="EMBL" id="FN648291">
    <property type="protein sequence ID" value="CBJ26046.1"/>
    <property type="molecule type" value="Genomic_DNA"/>
</dbReference>
<name>D7FNN5_ECTSI</name>
<feature type="region of interest" description="Disordered" evidence="1">
    <location>
        <begin position="379"/>
        <end position="398"/>
    </location>
</feature>
<dbReference type="OrthoDB" id="10329230at2759"/>
<dbReference type="AlphaFoldDB" id="D7FNN5"/>
<feature type="region of interest" description="Disordered" evidence="1">
    <location>
        <begin position="155"/>
        <end position="180"/>
    </location>
</feature>
<evidence type="ECO:0000256" key="1">
    <source>
        <dbReference type="SAM" id="MobiDB-lite"/>
    </source>
</evidence>
<reference evidence="2 3" key="1">
    <citation type="journal article" date="2010" name="Nature">
        <title>The Ectocarpus genome and the independent evolution of multicellularity in brown algae.</title>
        <authorList>
            <person name="Cock J.M."/>
            <person name="Sterck L."/>
            <person name="Rouze P."/>
            <person name="Scornet D."/>
            <person name="Allen A.E."/>
            <person name="Amoutzias G."/>
            <person name="Anthouard V."/>
            <person name="Artiguenave F."/>
            <person name="Aury J.M."/>
            <person name="Badger J.H."/>
            <person name="Beszteri B."/>
            <person name="Billiau K."/>
            <person name="Bonnet E."/>
            <person name="Bothwell J.H."/>
            <person name="Bowler C."/>
            <person name="Boyen C."/>
            <person name="Brownlee C."/>
            <person name="Carrano C.J."/>
            <person name="Charrier B."/>
            <person name="Cho G.Y."/>
            <person name="Coelho S.M."/>
            <person name="Collen J."/>
            <person name="Corre E."/>
            <person name="Da Silva C."/>
            <person name="Delage L."/>
            <person name="Delaroque N."/>
            <person name="Dittami S.M."/>
            <person name="Doulbeau S."/>
            <person name="Elias M."/>
            <person name="Farnham G."/>
            <person name="Gachon C.M."/>
            <person name="Gschloessl B."/>
            <person name="Heesch S."/>
            <person name="Jabbari K."/>
            <person name="Jubin C."/>
            <person name="Kawai H."/>
            <person name="Kimura K."/>
            <person name="Kloareg B."/>
            <person name="Kupper F.C."/>
            <person name="Lang D."/>
            <person name="Le Bail A."/>
            <person name="Leblanc C."/>
            <person name="Lerouge P."/>
            <person name="Lohr M."/>
            <person name="Lopez P.J."/>
            <person name="Martens C."/>
            <person name="Maumus F."/>
            <person name="Michel G."/>
            <person name="Miranda-Saavedra D."/>
            <person name="Morales J."/>
            <person name="Moreau H."/>
            <person name="Motomura T."/>
            <person name="Nagasato C."/>
            <person name="Napoli C.A."/>
            <person name="Nelson D.R."/>
            <person name="Nyvall-Collen P."/>
            <person name="Peters A.F."/>
            <person name="Pommier C."/>
            <person name="Potin P."/>
            <person name="Poulain J."/>
            <person name="Quesneville H."/>
            <person name="Read B."/>
            <person name="Rensing S.A."/>
            <person name="Ritter A."/>
            <person name="Rousvoal S."/>
            <person name="Samanta M."/>
            <person name="Samson G."/>
            <person name="Schroeder D.C."/>
            <person name="Segurens B."/>
            <person name="Strittmatter M."/>
            <person name="Tonon T."/>
            <person name="Tregear J.W."/>
            <person name="Valentin K."/>
            <person name="von Dassow P."/>
            <person name="Yamagishi T."/>
            <person name="Van de Peer Y."/>
            <person name="Wincker P."/>
        </authorList>
    </citation>
    <scope>NUCLEOTIDE SEQUENCE [LARGE SCALE GENOMIC DNA]</scope>
    <source>
        <strain evidence="3">Ec32 / CCAP1310/4</strain>
    </source>
</reference>
<feature type="compositionally biased region" description="Basic and acidic residues" evidence="1">
    <location>
        <begin position="633"/>
        <end position="645"/>
    </location>
</feature>
<keyword evidence="3" id="KW-1185">Reference proteome</keyword>
<feature type="region of interest" description="Disordered" evidence="1">
    <location>
        <begin position="548"/>
        <end position="568"/>
    </location>
</feature>
<dbReference type="Proteomes" id="UP000002630">
    <property type="component" value="Linkage Group LG02"/>
</dbReference>
<feature type="region of interest" description="Disordered" evidence="1">
    <location>
        <begin position="1"/>
        <end position="38"/>
    </location>
</feature>
<sequence length="784" mass="85117">MTTMAGRPPVARAADGVVASSDEPLTLVGDGNHGETTKARTIGREREAELKQALDRIVPQLLQKEERVKFLEAGLKQAKQDESGRNALIKQITTLEEENKQSRQRLDTRQAEALEWRERRQSLEADNERLSTELHSALGRITRLETETRRKDALLTEARDSATARAEKNSTFETELRHKDQLLEEAERDKKRAWQATNASAETVKAAMMRAEAAAKEASDLRILQNSVRWQDANSGEKVSFEGRAVNKPGQSLTDALAAAAADGGGPEAMRRSWGAVESDLLHNVPAAGRDVIRHRTSSLSTAVGRSVDHTAAVDIVNHANNNLRRTSTAGIENTTATGVNHIPPRDVATAVGHPASHGVSLGNILIEREEENDAWRTDIAVSSPSKEPREKTGSGRRVHAVIETNASPTRPTGRELCLIGDRQHHDSAGVKGALTGANPAWTDTPPLSQGGSPEAIGGCGDRENLGNGRRLFERSGDGAVNSTPITYGEECRTGEECRDRGKVCSGHGERTIDEVGLRDKARAGEDVINDASTADFSFMVPRPCPAAGCRRGRDSMSSRRSSLSGAGAGVMEVTGEASGLEPDRATDVRQVLPTIFDNEVGSPESFDESQATRKGLMGHKASQSTAASVKSDAVESRSPTDHSRFGMSAFATRASGPWRRQSCAAVPNERFSSVTQGRLLGTSDSPGVSDKEAITRRERRASAPFATDAAEDELRPAREVERKLTLLQMEISQLEAEQTKLLPKTSKTMQARAQIREIEGRLAVLAKESSRLRRVLREKPWRT</sequence>
<feature type="compositionally biased region" description="Polar residues" evidence="1">
    <location>
        <begin position="678"/>
        <end position="687"/>
    </location>
</feature>
<feature type="region of interest" description="Disordered" evidence="1">
    <location>
        <begin position="600"/>
        <end position="648"/>
    </location>
</feature>
<accession>D7FNN5</accession>